<accession>A0AA88VYW0</accession>
<evidence type="ECO:0008006" key="5">
    <source>
        <dbReference type="Google" id="ProtNLM"/>
    </source>
</evidence>
<dbReference type="Proteomes" id="UP001188597">
    <property type="component" value="Unassembled WGS sequence"/>
</dbReference>
<feature type="repeat" description="PPR" evidence="2">
    <location>
        <begin position="5"/>
        <end position="39"/>
    </location>
</feature>
<dbReference type="EMBL" id="JAVXUP010001048">
    <property type="protein sequence ID" value="KAK3016734.1"/>
    <property type="molecule type" value="Genomic_DNA"/>
</dbReference>
<dbReference type="InterPro" id="IPR011990">
    <property type="entry name" value="TPR-like_helical_dom_sf"/>
</dbReference>
<dbReference type="AlphaFoldDB" id="A0AA88VYW0"/>
<evidence type="ECO:0000256" key="1">
    <source>
        <dbReference type="ARBA" id="ARBA00022737"/>
    </source>
</evidence>
<name>A0AA88VYW0_9ASTE</name>
<evidence type="ECO:0000256" key="2">
    <source>
        <dbReference type="PROSITE-ProRule" id="PRU00708"/>
    </source>
</evidence>
<comment type="caution">
    <text evidence="3">The sequence shown here is derived from an EMBL/GenBank/DDBJ whole genome shotgun (WGS) entry which is preliminary data.</text>
</comment>
<keyword evidence="1" id="KW-0677">Repeat</keyword>
<organism evidence="3 4">
    <name type="scientific">Escallonia herrerae</name>
    <dbReference type="NCBI Taxonomy" id="1293975"/>
    <lineage>
        <taxon>Eukaryota</taxon>
        <taxon>Viridiplantae</taxon>
        <taxon>Streptophyta</taxon>
        <taxon>Embryophyta</taxon>
        <taxon>Tracheophyta</taxon>
        <taxon>Spermatophyta</taxon>
        <taxon>Magnoliopsida</taxon>
        <taxon>eudicotyledons</taxon>
        <taxon>Gunneridae</taxon>
        <taxon>Pentapetalae</taxon>
        <taxon>asterids</taxon>
        <taxon>campanulids</taxon>
        <taxon>Escalloniales</taxon>
        <taxon>Escalloniaceae</taxon>
        <taxon>Escallonia</taxon>
    </lineage>
</organism>
<reference evidence="3" key="1">
    <citation type="submission" date="2022-12" db="EMBL/GenBank/DDBJ databases">
        <title>Draft genome assemblies for two species of Escallonia (Escalloniales).</title>
        <authorList>
            <person name="Chanderbali A."/>
            <person name="Dervinis C."/>
            <person name="Anghel I."/>
            <person name="Soltis D."/>
            <person name="Soltis P."/>
            <person name="Zapata F."/>
        </authorList>
    </citation>
    <scope>NUCLEOTIDE SEQUENCE</scope>
    <source>
        <strain evidence="3">UCBG64.0493</strain>
        <tissue evidence="3">Leaf</tissue>
    </source>
</reference>
<dbReference type="InterPro" id="IPR002885">
    <property type="entry name" value="PPR_rpt"/>
</dbReference>
<proteinExistence type="predicted"/>
<dbReference type="PROSITE" id="PS51375">
    <property type="entry name" value="PPR"/>
    <property type="match status" value="1"/>
</dbReference>
<protein>
    <recommendedName>
        <fullName evidence="5">Pentatricopeptide repeat-containing protein</fullName>
    </recommendedName>
</protein>
<evidence type="ECO:0000313" key="3">
    <source>
        <dbReference type="EMBL" id="KAK3016734.1"/>
    </source>
</evidence>
<sequence>MENMSEISWNVMMAGLVKNGRGLDALELFHGMRLAGVKLTQRLFLILTDRAAVSLVATGDHAAKIFTPGAVMSGCAEQFSDSEQTKFKNLLFSAHICLKLFCCFLTDYSAGDYKLHANDYYLDEFRFPKIYIGSQFAVHIAKNQIQPLPVSTRPTTTSAFELIGRRYYLPLKYVKYGIKADLEIVELDLV</sequence>
<gene>
    <name evidence="3" type="ORF">RJ639_006712</name>
</gene>
<keyword evidence="4" id="KW-1185">Reference proteome</keyword>
<evidence type="ECO:0000313" key="4">
    <source>
        <dbReference type="Proteomes" id="UP001188597"/>
    </source>
</evidence>
<dbReference type="NCBIfam" id="TIGR00756">
    <property type="entry name" value="PPR"/>
    <property type="match status" value="1"/>
</dbReference>
<dbReference type="Gene3D" id="1.25.40.10">
    <property type="entry name" value="Tetratricopeptide repeat domain"/>
    <property type="match status" value="1"/>
</dbReference>
<dbReference type="Pfam" id="PF01535">
    <property type="entry name" value="PPR"/>
    <property type="match status" value="1"/>
</dbReference>